<comment type="caution">
    <text evidence="2">The sequence shown here is derived from an EMBL/GenBank/DDBJ whole genome shotgun (WGS) entry which is preliminary data.</text>
</comment>
<dbReference type="OrthoDB" id="1937198at2759"/>
<name>A0A5A7ULV9_CUCMM</name>
<gene>
    <name evidence="3" type="ORF">E5676_scaffold451G00860</name>
    <name evidence="2" type="ORF">E6C27_scaffold323G00180</name>
</gene>
<dbReference type="Proteomes" id="UP000321393">
    <property type="component" value="Unassembled WGS sequence"/>
</dbReference>
<dbReference type="EMBL" id="SSTE01008349">
    <property type="protein sequence ID" value="KAA0056068.1"/>
    <property type="molecule type" value="Genomic_DNA"/>
</dbReference>
<dbReference type="Pfam" id="PF00078">
    <property type="entry name" value="RVT_1"/>
    <property type="match status" value="1"/>
</dbReference>
<dbReference type="STRING" id="1194695.A0A5A7ULV9"/>
<proteinExistence type="predicted"/>
<dbReference type="Proteomes" id="UP000321947">
    <property type="component" value="Unassembled WGS sequence"/>
</dbReference>
<evidence type="ECO:0000313" key="4">
    <source>
        <dbReference type="Proteomes" id="UP000321393"/>
    </source>
</evidence>
<dbReference type="PANTHER" id="PTHR31635">
    <property type="entry name" value="REVERSE TRANSCRIPTASE DOMAIN-CONTAINING PROTEIN-RELATED"/>
    <property type="match status" value="1"/>
</dbReference>
<dbReference type="InterPro" id="IPR000477">
    <property type="entry name" value="RT_dom"/>
</dbReference>
<evidence type="ECO:0000259" key="1">
    <source>
        <dbReference type="PROSITE" id="PS50878"/>
    </source>
</evidence>
<dbReference type="PANTHER" id="PTHR31635:SF196">
    <property type="entry name" value="REVERSE TRANSCRIPTASE DOMAIN-CONTAINING PROTEIN-RELATED"/>
    <property type="match status" value="1"/>
</dbReference>
<evidence type="ECO:0000313" key="3">
    <source>
        <dbReference type="EMBL" id="TYK01524.1"/>
    </source>
</evidence>
<reference evidence="4 5" key="1">
    <citation type="submission" date="2019-08" db="EMBL/GenBank/DDBJ databases">
        <title>Draft genome sequences of two oriental melons (Cucumis melo L. var makuwa).</title>
        <authorList>
            <person name="Kwon S.-Y."/>
        </authorList>
    </citation>
    <scope>NUCLEOTIDE SEQUENCE [LARGE SCALE GENOMIC DNA]</scope>
    <source>
        <strain evidence="5">cv. Chang Bougi</strain>
        <strain evidence="4">cv. SW 3</strain>
        <tissue evidence="2">Leaf</tissue>
    </source>
</reference>
<evidence type="ECO:0000313" key="2">
    <source>
        <dbReference type="EMBL" id="KAA0056068.1"/>
    </source>
</evidence>
<evidence type="ECO:0000313" key="5">
    <source>
        <dbReference type="Proteomes" id="UP000321947"/>
    </source>
</evidence>
<sequence>MTTDYRPIRLTTSLYKIIAKTLATRFKSTLEETIVENQMAFVNNRQITYAILIANAAIDFWRITKVRGFIMKLDIEKAFDTIN</sequence>
<dbReference type="EMBL" id="SSTD01016175">
    <property type="protein sequence ID" value="TYK01524.1"/>
    <property type="molecule type" value="Genomic_DNA"/>
</dbReference>
<dbReference type="AlphaFoldDB" id="A0A5A7ULV9"/>
<protein>
    <submittedName>
        <fullName evidence="2">LINE-1 retrotransposable element ORF2 protein</fullName>
    </submittedName>
</protein>
<organism evidence="2 4">
    <name type="scientific">Cucumis melo var. makuwa</name>
    <name type="common">Oriental melon</name>
    <dbReference type="NCBI Taxonomy" id="1194695"/>
    <lineage>
        <taxon>Eukaryota</taxon>
        <taxon>Viridiplantae</taxon>
        <taxon>Streptophyta</taxon>
        <taxon>Embryophyta</taxon>
        <taxon>Tracheophyta</taxon>
        <taxon>Spermatophyta</taxon>
        <taxon>Magnoliopsida</taxon>
        <taxon>eudicotyledons</taxon>
        <taxon>Gunneridae</taxon>
        <taxon>Pentapetalae</taxon>
        <taxon>rosids</taxon>
        <taxon>fabids</taxon>
        <taxon>Cucurbitales</taxon>
        <taxon>Cucurbitaceae</taxon>
        <taxon>Benincaseae</taxon>
        <taxon>Cucumis</taxon>
    </lineage>
</organism>
<accession>A0A5A7ULV9</accession>
<feature type="domain" description="Reverse transcriptase" evidence="1">
    <location>
        <begin position="1"/>
        <end position="83"/>
    </location>
</feature>
<dbReference type="PROSITE" id="PS50878">
    <property type="entry name" value="RT_POL"/>
    <property type="match status" value="1"/>
</dbReference>